<feature type="chain" id="PRO_5036811369" evidence="2">
    <location>
        <begin position="32"/>
        <end position="129"/>
    </location>
</feature>
<reference evidence="3" key="2">
    <citation type="submission" date="2020-09" db="EMBL/GenBank/DDBJ databases">
        <authorList>
            <person name="Sun Q."/>
            <person name="Ohkuma M."/>
        </authorList>
    </citation>
    <scope>NUCLEOTIDE SEQUENCE</scope>
    <source>
        <strain evidence="3">JCM 31311</strain>
    </source>
</reference>
<evidence type="ECO:0000256" key="2">
    <source>
        <dbReference type="SAM" id="SignalP"/>
    </source>
</evidence>
<gene>
    <name evidence="3" type="ORF">GCM10008957_47870</name>
</gene>
<feature type="region of interest" description="Disordered" evidence="1">
    <location>
        <begin position="50"/>
        <end position="74"/>
    </location>
</feature>
<keyword evidence="4" id="KW-1185">Reference proteome</keyword>
<comment type="caution">
    <text evidence="3">The sequence shown here is derived from an EMBL/GenBank/DDBJ whole genome shotgun (WGS) entry which is preliminary data.</text>
</comment>
<sequence length="129" mass="14173">MDCLPNKNAKMIAAALTLGLSVLGISQLASAQRVTTTSTLTTQVKPAQVADVPEANDTRTRPVPLIRQRRATPPTLSILQRQATWPTLPIPIRLRRGPPERPRCTGRTWKCRQGIQKRQTSPEGKQAAC</sequence>
<evidence type="ECO:0000313" key="3">
    <source>
        <dbReference type="EMBL" id="GGR31703.1"/>
    </source>
</evidence>
<reference evidence="3" key="1">
    <citation type="journal article" date="2014" name="Int. J. Syst. Evol. Microbiol.">
        <title>Complete genome sequence of Corynebacterium casei LMG S-19264T (=DSM 44701T), isolated from a smear-ripened cheese.</title>
        <authorList>
            <consortium name="US DOE Joint Genome Institute (JGI-PGF)"/>
            <person name="Walter F."/>
            <person name="Albersmeier A."/>
            <person name="Kalinowski J."/>
            <person name="Ruckert C."/>
        </authorList>
    </citation>
    <scope>NUCLEOTIDE SEQUENCE</scope>
    <source>
        <strain evidence="3">JCM 31311</strain>
    </source>
</reference>
<protein>
    <submittedName>
        <fullName evidence="3">Uncharacterized protein</fullName>
    </submittedName>
</protein>
<dbReference type="Proteomes" id="UP000603865">
    <property type="component" value="Unassembled WGS sequence"/>
</dbReference>
<accession>A0A918CNC0</accession>
<dbReference type="EMBL" id="BMQL01000053">
    <property type="protein sequence ID" value="GGR31703.1"/>
    <property type="molecule type" value="Genomic_DNA"/>
</dbReference>
<dbReference type="AlphaFoldDB" id="A0A918CNC0"/>
<keyword evidence="2" id="KW-0732">Signal</keyword>
<organism evidence="3 4">
    <name type="scientific">Deinococcus ruber</name>
    <dbReference type="NCBI Taxonomy" id="1848197"/>
    <lineage>
        <taxon>Bacteria</taxon>
        <taxon>Thermotogati</taxon>
        <taxon>Deinococcota</taxon>
        <taxon>Deinococci</taxon>
        <taxon>Deinococcales</taxon>
        <taxon>Deinococcaceae</taxon>
        <taxon>Deinococcus</taxon>
    </lineage>
</organism>
<evidence type="ECO:0000313" key="4">
    <source>
        <dbReference type="Proteomes" id="UP000603865"/>
    </source>
</evidence>
<evidence type="ECO:0000256" key="1">
    <source>
        <dbReference type="SAM" id="MobiDB-lite"/>
    </source>
</evidence>
<feature type="signal peptide" evidence="2">
    <location>
        <begin position="1"/>
        <end position="31"/>
    </location>
</feature>
<proteinExistence type="predicted"/>
<name>A0A918CNC0_9DEIO</name>